<proteinExistence type="predicted"/>
<reference evidence="2" key="2">
    <citation type="journal article" date="2024" name="Plant">
        <title>Genomic evolution and insights into agronomic trait innovations of Sesamum species.</title>
        <authorList>
            <person name="Miao H."/>
            <person name="Wang L."/>
            <person name="Qu L."/>
            <person name="Liu H."/>
            <person name="Sun Y."/>
            <person name="Le M."/>
            <person name="Wang Q."/>
            <person name="Wei S."/>
            <person name="Zheng Y."/>
            <person name="Lin W."/>
            <person name="Duan Y."/>
            <person name="Cao H."/>
            <person name="Xiong S."/>
            <person name="Wang X."/>
            <person name="Wei L."/>
            <person name="Li C."/>
            <person name="Ma Q."/>
            <person name="Ju M."/>
            <person name="Zhao R."/>
            <person name="Li G."/>
            <person name="Mu C."/>
            <person name="Tian Q."/>
            <person name="Mei H."/>
            <person name="Zhang T."/>
            <person name="Gao T."/>
            <person name="Zhang H."/>
        </authorList>
    </citation>
    <scope>NUCLEOTIDE SEQUENCE</scope>
    <source>
        <strain evidence="2">G02</strain>
    </source>
</reference>
<comment type="caution">
    <text evidence="2">The sequence shown here is derived from an EMBL/GenBank/DDBJ whole genome shotgun (WGS) entry which is preliminary data.</text>
</comment>
<evidence type="ECO:0000259" key="1">
    <source>
        <dbReference type="Pfam" id="PF13966"/>
    </source>
</evidence>
<dbReference type="EMBL" id="JACGWJ010000015">
    <property type="protein sequence ID" value="KAL0367490.1"/>
    <property type="molecule type" value="Genomic_DNA"/>
</dbReference>
<dbReference type="InterPro" id="IPR026960">
    <property type="entry name" value="RVT-Znf"/>
</dbReference>
<accession>A0AAW2QI22</accession>
<organism evidence="2">
    <name type="scientific">Sesamum radiatum</name>
    <name type="common">Black benniseed</name>
    <dbReference type="NCBI Taxonomy" id="300843"/>
    <lineage>
        <taxon>Eukaryota</taxon>
        <taxon>Viridiplantae</taxon>
        <taxon>Streptophyta</taxon>
        <taxon>Embryophyta</taxon>
        <taxon>Tracheophyta</taxon>
        <taxon>Spermatophyta</taxon>
        <taxon>Magnoliopsida</taxon>
        <taxon>eudicotyledons</taxon>
        <taxon>Gunneridae</taxon>
        <taxon>Pentapetalae</taxon>
        <taxon>asterids</taxon>
        <taxon>lamiids</taxon>
        <taxon>Lamiales</taxon>
        <taxon>Pedaliaceae</taxon>
        <taxon>Sesamum</taxon>
    </lineage>
</organism>
<feature type="domain" description="Reverse transcriptase zinc-binding" evidence="1">
    <location>
        <begin position="59"/>
        <end position="139"/>
    </location>
</feature>
<dbReference type="AlphaFoldDB" id="A0AAW2QI22"/>
<gene>
    <name evidence="2" type="ORF">Sradi_3639100</name>
</gene>
<evidence type="ECO:0000313" key="2">
    <source>
        <dbReference type="EMBL" id="KAL0367490.1"/>
    </source>
</evidence>
<name>A0AAW2QI22_SESRA</name>
<sequence>MGLQLTDTTLDDSLNSVIVNGDWQWPPITDLECLEILHSLPTIHEGHDKIVWRTDGRSFTNDTAYKMFQPRGPKVVWTSLLLGPFKIPTNNFILWLAILKKLSTLDKPWLNHLDCSYVLCIGGHQETNSHIFLYCRFSCHCLGYIRQHLCFAWPNRDWDMDITWATKKWRGKHLVNIAY</sequence>
<reference evidence="2" key="1">
    <citation type="submission" date="2020-06" db="EMBL/GenBank/DDBJ databases">
        <authorList>
            <person name="Li T."/>
            <person name="Hu X."/>
            <person name="Zhang T."/>
            <person name="Song X."/>
            <person name="Zhang H."/>
            <person name="Dai N."/>
            <person name="Sheng W."/>
            <person name="Hou X."/>
            <person name="Wei L."/>
        </authorList>
    </citation>
    <scope>NUCLEOTIDE SEQUENCE</scope>
    <source>
        <strain evidence="2">G02</strain>
        <tissue evidence="2">Leaf</tissue>
    </source>
</reference>
<protein>
    <recommendedName>
        <fullName evidence="1">Reverse transcriptase zinc-binding domain-containing protein</fullName>
    </recommendedName>
</protein>
<dbReference type="Pfam" id="PF13966">
    <property type="entry name" value="zf-RVT"/>
    <property type="match status" value="1"/>
</dbReference>